<evidence type="ECO:0000313" key="2">
    <source>
        <dbReference type="EMBL" id="KAI9274308.1"/>
    </source>
</evidence>
<dbReference type="EMBL" id="JAIXMP010000004">
    <property type="protein sequence ID" value="KAI9274308.1"/>
    <property type="molecule type" value="Genomic_DNA"/>
</dbReference>
<sequence>MHWTNAPLNKKKRKFAVIRGCTCRNKPATIHHLQIPRTASMDPYNFFMLAIYYLIRENARRAELVHGSTWVMLLQNRVAGQSGGGGKHIYATCFFKRDKSVIIHR</sequence>
<comment type="caution">
    <text evidence="2">The sequence shown here is derived from an EMBL/GenBank/DDBJ whole genome shotgun (WGS) entry which is preliminary data.</text>
</comment>
<dbReference type="Proteomes" id="UP001209540">
    <property type="component" value="Unassembled WGS sequence"/>
</dbReference>
<evidence type="ECO:0000313" key="3">
    <source>
        <dbReference type="Proteomes" id="UP001209540"/>
    </source>
</evidence>
<organism evidence="2 3">
    <name type="scientific">Phascolomyces articulosus</name>
    <dbReference type="NCBI Taxonomy" id="60185"/>
    <lineage>
        <taxon>Eukaryota</taxon>
        <taxon>Fungi</taxon>
        <taxon>Fungi incertae sedis</taxon>
        <taxon>Mucoromycota</taxon>
        <taxon>Mucoromycotina</taxon>
        <taxon>Mucoromycetes</taxon>
        <taxon>Mucorales</taxon>
        <taxon>Lichtheimiaceae</taxon>
        <taxon>Phascolomyces</taxon>
    </lineage>
</organism>
<keyword evidence="3" id="KW-1185">Reference proteome</keyword>
<accession>A0AAD5KJH9</accession>
<dbReference type="EMBL" id="JAIXMP010000004">
    <property type="protein sequence ID" value="KAI9274307.1"/>
    <property type="molecule type" value="Genomic_DNA"/>
</dbReference>
<dbReference type="AlphaFoldDB" id="A0AAD5KJH9"/>
<reference evidence="2" key="2">
    <citation type="submission" date="2023-02" db="EMBL/GenBank/DDBJ databases">
        <authorList>
            <consortium name="DOE Joint Genome Institute"/>
            <person name="Mondo S.J."/>
            <person name="Chang Y."/>
            <person name="Wang Y."/>
            <person name="Ahrendt S."/>
            <person name="Andreopoulos W."/>
            <person name="Barry K."/>
            <person name="Beard J."/>
            <person name="Benny G.L."/>
            <person name="Blankenship S."/>
            <person name="Bonito G."/>
            <person name="Cuomo C."/>
            <person name="Desiro A."/>
            <person name="Gervers K.A."/>
            <person name="Hundley H."/>
            <person name="Kuo A."/>
            <person name="LaButti K."/>
            <person name="Lang B.F."/>
            <person name="Lipzen A."/>
            <person name="O'Donnell K."/>
            <person name="Pangilinan J."/>
            <person name="Reynolds N."/>
            <person name="Sandor L."/>
            <person name="Smith M.W."/>
            <person name="Tsang A."/>
            <person name="Grigoriev I.V."/>
            <person name="Stajich J.E."/>
            <person name="Spatafora J.W."/>
        </authorList>
    </citation>
    <scope>NUCLEOTIDE SEQUENCE</scope>
    <source>
        <strain evidence="2">RSA 2281</strain>
    </source>
</reference>
<name>A0AAD5KJH9_9FUNG</name>
<gene>
    <name evidence="1" type="ORF">BDA99DRAFT_568573</name>
    <name evidence="2" type="ORF">BDA99DRAFT_568574</name>
</gene>
<reference evidence="2" key="1">
    <citation type="journal article" date="2022" name="IScience">
        <title>Evolution of zygomycete secretomes and the origins of terrestrial fungal ecologies.</title>
        <authorList>
            <person name="Chang Y."/>
            <person name="Wang Y."/>
            <person name="Mondo S."/>
            <person name="Ahrendt S."/>
            <person name="Andreopoulos W."/>
            <person name="Barry K."/>
            <person name="Beard J."/>
            <person name="Benny G.L."/>
            <person name="Blankenship S."/>
            <person name="Bonito G."/>
            <person name="Cuomo C."/>
            <person name="Desiro A."/>
            <person name="Gervers K.A."/>
            <person name="Hundley H."/>
            <person name="Kuo A."/>
            <person name="LaButti K."/>
            <person name="Lang B.F."/>
            <person name="Lipzen A."/>
            <person name="O'Donnell K."/>
            <person name="Pangilinan J."/>
            <person name="Reynolds N."/>
            <person name="Sandor L."/>
            <person name="Smith M.E."/>
            <person name="Tsang A."/>
            <person name="Grigoriev I.V."/>
            <person name="Stajich J.E."/>
            <person name="Spatafora J.W."/>
        </authorList>
    </citation>
    <scope>NUCLEOTIDE SEQUENCE</scope>
    <source>
        <strain evidence="2">RSA 2281</strain>
    </source>
</reference>
<protein>
    <submittedName>
        <fullName evidence="2">Uncharacterized protein</fullName>
    </submittedName>
</protein>
<proteinExistence type="predicted"/>
<evidence type="ECO:0000313" key="1">
    <source>
        <dbReference type="EMBL" id="KAI9274307.1"/>
    </source>
</evidence>